<evidence type="ECO:0000256" key="5">
    <source>
        <dbReference type="SAM" id="Phobius"/>
    </source>
</evidence>
<dbReference type="GO" id="GO:0005524">
    <property type="term" value="F:ATP binding"/>
    <property type="evidence" value="ECO:0007669"/>
    <property type="project" value="UniProtKB-KW"/>
</dbReference>
<dbReference type="RefSeq" id="WP_210954622.1">
    <property type="nucleotide sequence ID" value="NZ_CP054393.1"/>
</dbReference>
<dbReference type="PANTHER" id="PTHR23073">
    <property type="entry name" value="26S PROTEASOME REGULATORY SUBUNIT"/>
    <property type="match status" value="1"/>
</dbReference>
<keyword evidence="4" id="KW-0175">Coiled coil</keyword>
<dbReference type="GO" id="GO:0016887">
    <property type="term" value="F:ATP hydrolysis activity"/>
    <property type="evidence" value="ECO:0007669"/>
    <property type="project" value="InterPro"/>
</dbReference>
<keyword evidence="7" id="KW-0378">Hydrolase</keyword>
<feature type="domain" description="AAA+ ATPase" evidence="6">
    <location>
        <begin position="157"/>
        <end position="301"/>
    </location>
</feature>
<evidence type="ECO:0000256" key="1">
    <source>
        <dbReference type="ARBA" id="ARBA00006914"/>
    </source>
</evidence>
<dbReference type="SMART" id="SM00382">
    <property type="entry name" value="AAA"/>
    <property type="match status" value="1"/>
</dbReference>
<proteinExistence type="inferred from homology"/>
<accession>A0A975FIP0</accession>
<name>A0A975FIP0_LOWBP</name>
<organism evidence="7 8">
    <name type="scientific">Loofah witches'-broom phytoplasma</name>
    <dbReference type="NCBI Taxonomy" id="35773"/>
    <lineage>
        <taxon>Bacteria</taxon>
        <taxon>Bacillati</taxon>
        <taxon>Mycoplasmatota</taxon>
        <taxon>Mollicutes</taxon>
        <taxon>Acholeplasmatales</taxon>
        <taxon>Acholeplasmataceae</taxon>
        <taxon>Candidatus Phytoplasma</taxon>
        <taxon>16SrVIII (Loofah witches'-broom group)</taxon>
    </lineage>
</organism>
<evidence type="ECO:0000313" key="8">
    <source>
        <dbReference type="Proteomes" id="UP000672038"/>
    </source>
</evidence>
<dbReference type="Gene3D" id="3.40.50.300">
    <property type="entry name" value="P-loop containing nucleotide triphosphate hydrolases"/>
    <property type="match status" value="1"/>
</dbReference>
<dbReference type="CDD" id="cd19481">
    <property type="entry name" value="RecA-like_protease"/>
    <property type="match status" value="1"/>
</dbReference>
<dbReference type="InterPro" id="IPR027417">
    <property type="entry name" value="P-loop_NTPase"/>
</dbReference>
<evidence type="ECO:0000256" key="3">
    <source>
        <dbReference type="ARBA" id="ARBA00022840"/>
    </source>
</evidence>
<evidence type="ECO:0000256" key="2">
    <source>
        <dbReference type="ARBA" id="ARBA00022741"/>
    </source>
</evidence>
<reference evidence="7" key="1">
    <citation type="submission" date="2020-06" db="EMBL/GenBank/DDBJ databases">
        <title>Complete genome sequence of Candidatus Phytoplasma luffae NCHU2019.</title>
        <authorList>
            <person name="Cho S.-T."/>
            <person name="Tan C.-M."/>
            <person name="Li J.-R."/>
            <person name="Chien Y.-Y."/>
            <person name="Chiu Y.-C."/>
            <person name="Yang J.-Y."/>
            <person name="Kuo C.-H."/>
        </authorList>
    </citation>
    <scope>NUCLEOTIDE SEQUENCE</scope>
    <source>
        <strain evidence="7">NCHU2019</strain>
    </source>
</reference>
<keyword evidence="5" id="KW-0812">Transmembrane</keyword>
<dbReference type="InterPro" id="IPR050221">
    <property type="entry name" value="26S_Proteasome_ATPase"/>
</dbReference>
<dbReference type="PROSITE" id="PS51257">
    <property type="entry name" value="PROKAR_LIPOPROTEIN"/>
    <property type="match status" value="1"/>
</dbReference>
<evidence type="ECO:0000256" key="4">
    <source>
        <dbReference type="SAM" id="Coils"/>
    </source>
</evidence>
<dbReference type="SUPFAM" id="SSF52540">
    <property type="entry name" value="P-loop containing nucleoside triphosphate hydrolases"/>
    <property type="match status" value="1"/>
</dbReference>
<gene>
    <name evidence="7" type="primary">hflB</name>
    <name evidence="7" type="ORF">LFWB_6320</name>
</gene>
<keyword evidence="8" id="KW-1185">Reference proteome</keyword>
<evidence type="ECO:0000259" key="6">
    <source>
        <dbReference type="SMART" id="SM00382"/>
    </source>
</evidence>
<dbReference type="KEGG" id="pluf:LFWB_6320"/>
<dbReference type="Pfam" id="PF00004">
    <property type="entry name" value="AAA"/>
    <property type="match status" value="1"/>
</dbReference>
<keyword evidence="2" id="KW-0547">Nucleotide-binding</keyword>
<feature type="transmembrane region" description="Helical" evidence="5">
    <location>
        <begin position="12"/>
        <end position="36"/>
    </location>
</feature>
<feature type="coiled-coil region" evidence="4">
    <location>
        <begin position="56"/>
        <end position="83"/>
    </location>
</feature>
<keyword evidence="7" id="KW-0645">Protease</keyword>
<comment type="similarity">
    <text evidence="1">Belongs to the AAA ATPase family.</text>
</comment>
<dbReference type="GO" id="GO:0008233">
    <property type="term" value="F:peptidase activity"/>
    <property type="evidence" value="ECO:0007669"/>
    <property type="project" value="UniProtKB-KW"/>
</dbReference>
<keyword evidence="5" id="KW-1133">Transmembrane helix</keyword>
<sequence>MTKEINFDNDKFFWYFKNIILIVLSLISCVLVFYIWEHHNILLNNEKQITQINKNLLKLEKFNNHIQNNIKKLEKNLSSENDSNNELFPENKDNFKKINNSDDNIFLASENFVSKNYNKFLSFDQLSCLNEAKSVAKGFINFFKYKETFQNRGKVSVPKGLMMYGTPGCGKTIFASSIAKETELPFIDVSCSVFAQELVGKAPKMVVELFDLAKKAASKSGKGAIIFLDECENVFLNISSLKPGSEIANVVNEFKIQLEPRPEDINFEQPIFVIAATNHIDGIEPAILSRFTHSLELKPGDKEERKIQLQDILKSNQFPITKEAKEFLLEIINNALEYLPPQYEKDINGLLIEIPIEKNFKKAYRVLDILIKEASLKSIEREINNLKIKKECSHPQHKERFVNNQIFIENNNKKQKTDASILGNCCECKAINIEDLRNSYQVVIDNTLASLKKAESIAKS</sequence>
<dbReference type="AlphaFoldDB" id="A0A975FIP0"/>
<evidence type="ECO:0000313" key="7">
    <source>
        <dbReference type="EMBL" id="QTX03195.1"/>
    </source>
</evidence>
<protein>
    <submittedName>
        <fullName evidence="7">ATP-dependent Zn protease</fullName>
    </submittedName>
</protein>
<dbReference type="InterPro" id="IPR003959">
    <property type="entry name" value="ATPase_AAA_core"/>
</dbReference>
<dbReference type="Proteomes" id="UP000672038">
    <property type="component" value="Chromosome"/>
</dbReference>
<keyword evidence="5" id="KW-0472">Membrane</keyword>
<dbReference type="GO" id="GO:0006508">
    <property type="term" value="P:proteolysis"/>
    <property type="evidence" value="ECO:0007669"/>
    <property type="project" value="UniProtKB-KW"/>
</dbReference>
<keyword evidence="3" id="KW-0067">ATP-binding</keyword>
<dbReference type="InterPro" id="IPR003593">
    <property type="entry name" value="AAA+_ATPase"/>
</dbReference>
<dbReference type="EMBL" id="CP054393">
    <property type="protein sequence ID" value="QTX03195.1"/>
    <property type="molecule type" value="Genomic_DNA"/>
</dbReference>